<name>A0ABT1SD36_9FIRM</name>
<accession>A0ABT1SD36</accession>
<gene>
    <name evidence="1" type="ORF">NE686_14970</name>
</gene>
<keyword evidence="2" id="KW-1185">Reference proteome</keyword>
<sequence length="61" mass="7273">MYWFGDQECRFRLSIYKARELNPEFPKNIDLSCWEIGLAEYKSDNLDCKECIIVSDCKMTL</sequence>
<evidence type="ECO:0000313" key="2">
    <source>
        <dbReference type="Proteomes" id="UP001524478"/>
    </source>
</evidence>
<evidence type="ECO:0000313" key="1">
    <source>
        <dbReference type="EMBL" id="MCQ4924402.1"/>
    </source>
</evidence>
<organism evidence="1 2">
    <name type="scientific">Tissierella carlieri</name>
    <dbReference type="NCBI Taxonomy" id="689904"/>
    <lineage>
        <taxon>Bacteria</taxon>
        <taxon>Bacillati</taxon>
        <taxon>Bacillota</taxon>
        <taxon>Tissierellia</taxon>
        <taxon>Tissierellales</taxon>
        <taxon>Tissierellaceae</taxon>
        <taxon>Tissierella</taxon>
    </lineage>
</organism>
<comment type="caution">
    <text evidence="1">The sequence shown here is derived from an EMBL/GenBank/DDBJ whole genome shotgun (WGS) entry which is preliminary data.</text>
</comment>
<proteinExistence type="predicted"/>
<protein>
    <submittedName>
        <fullName evidence="1">Uncharacterized protein</fullName>
    </submittedName>
</protein>
<reference evidence="1 2" key="1">
    <citation type="submission" date="2022-06" db="EMBL/GenBank/DDBJ databases">
        <title>Isolation of gut microbiota from human fecal samples.</title>
        <authorList>
            <person name="Pamer E.G."/>
            <person name="Barat B."/>
            <person name="Waligurski E."/>
            <person name="Medina S."/>
            <person name="Paddock L."/>
            <person name="Mostad J."/>
        </authorList>
    </citation>
    <scope>NUCLEOTIDE SEQUENCE [LARGE SCALE GENOMIC DNA]</scope>
    <source>
        <strain evidence="1 2">DFI.7.95</strain>
    </source>
</reference>
<dbReference type="Proteomes" id="UP001524478">
    <property type="component" value="Unassembled WGS sequence"/>
</dbReference>
<dbReference type="EMBL" id="JANGAC010000012">
    <property type="protein sequence ID" value="MCQ4924402.1"/>
    <property type="molecule type" value="Genomic_DNA"/>
</dbReference>